<feature type="compositionally biased region" description="Polar residues" evidence="1">
    <location>
        <begin position="178"/>
        <end position="187"/>
    </location>
</feature>
<evidence type="ECO:0000313" key="2">
    <source>
        <dbReference type="EMBL" id="CAB4129010.1"/>
    </source>
</evidence>
<proteinExistence type="predicted"/>
<accession>A0A6J5L8D7</accession>
<feature type="compositionally biased region" description="Basic and acidic residues" evidence="1">
    <location>
        <begin position="189"/>
        <end position="223"/>
    </location>
</feature>
<gene>
    <name evidence="2" type="ORF">UFOVP111_130</name>
</gene>
<name>A0A6J5L8D7_9CAUD</name>
<organism evidence="2">
    <name type="scientific">uncultured Caudovirales phage</name>
    <dbReference type="NCBI Taxonomy" id="2100421"/>
    <lineage>
        <taxon>Viruses</taxon>
        <taxon>Duplodnaviria</taxon>
        <taxon>Heunggongvirae</taxon>
        <taxon>Uroviricota</taxon>
        <taxon>Caudoviricetes</taxon>
        <taxon>Peduoviridae</taxon>
        <taxon>Maltschvirus</taxon>
        <taxon>Maltschvirus maltsch</taxon>
    </lineage>
</organism>
<feature type="region of interest" description="Disordered" evidence="1">
    <location>
        <begin position="152"/>
        <end position="223"/>
    </location>
</feature>
<protein>
    <submittedName>
        <fullName evidence="2">Uncharacterized protein</fullName>
    </submittedName>
</protein>
<dbReference type="EMBL" id="LR796226">
    <property type="protein sequence ID" value="CAB4129010.1"/>
    <property type="molecule type" value="Genomic_DNA"/>
</dbReference>
<reference evidence="2" key="1">
    <citation type="submission" date="2020-04" db="EMBL/GenBank/DDBJ databases">
        <authorList>
            <person name="Chiriac C."/>
            <person name="Salcher M."/>
            <person name="Ghai R."/>
            <person name="Kavagutti S V."/>
        </authorList>
    </citation>
    <scope>NUCLEOTIDE SEQUENCE</scope>
</reference>
<evidence type="ECO:0000256" key="1">
    <source>
        <dbReference type="SAM" id="MobiDB-lite"/>
    </source>
</evidence>
<sequence>MAVYQNGDWVHKVVQKPQSGTTWVESYHKPSNLTFKSGFHQEVPGNPMSGAELVAAGHAAEAEHSGSGQVQLRQTQHAELAKELSEHLDAFANGTLSPQNGARALDIHKELTDSGQHHLIDPRLGRYVGLDLGVGPSNPYIRHVSGPVRLENLSNLEDGPSKGARARLGTLEPHENPIATTPITSQDLARAKRDDDMRESSQRRQQTRDQKRADAVAAREEGR</sequence>